<dbReference type="PROSITE" id="PS00141">
    <property type="entry name" value="ASP_PROTEASE"/>
    <property type="match status" value="1"/>
</dbReference>
<dbReference type="EMBL" id="RCMV01001462">
    <property type="protein sequence ID" value="KAG3208485.1"/>
    <property type="molecule type" value="Genomic_DNA"/>
</dbReference>
<evidence type="ECO:0000313" key="3">
    <source>
        <dbReference type="Proteomes" id="UP000760860"/>
    </source>
</evidence>
<dbReference type="SUPFAM" id="SSF50630">
    <property type="entry name" value="Acid proteases"/>
    <property type="match status" value="1"/>
</dbReference>
<dbReference type="GO" id="GO:0004190">
    <property type="term" value="F:aspartic-type endopeptidase activity"/>
    <property type="evidence" value="ECO:0007669"/>
    <property type="project" value="InterPro"/>
</dbReference>
<organism evidence="2 3">
    <name type="scientific">Phytophthora cactorum</name>
    <dbReference type="NCBI Taxonomy" id="29920"/>
    <lineage>
        <taxon>Eukaryota</taxon>
        <taxon>Sar</taxon>
        <taxon>Stramenopiles</taxon>
        <taxon>Oomycota</taxon>
        <taxon>Peronosporomycetes</taxon>
        <taxon>Peronosporales</taxon>
        <taxon>Peronosporaceae</taxon>
        <taxon>Phytophthora</taxon>
    </lineage>
</organism>
<evidence type="ECO:0000313" key="1">
    <source>
        <dbReference type="EMBL" id="KAG2898169.1"/>
    </source>
</evidence>
<dbReference type="Proteomes" id="UP000736787">
    <property type="component" value="Unassembled WGS sequence"/>
</dbReference>
<evidence type="ECO:0008006" key="4">
    <source>
        <dbReference type="Google" id="ProtNLM"/>
    </source>
</evidence>
<proteinExistence type="predicted"/>
<dbReference type="EMBL" id="RCMK01001268">
    <property type="protein sequence ID" value="KAG2898169.1"/>
    <property type="molecule type" value="Genomic_DNA"/>
</dbReference>
<dbReference type="Gene3D" id="2.40.70.10">
    <property type="entry name" value="Acid Proteases"/>
    <property type="match status" value="1"/>
</dbReference>
<protein>
    <recommendedName>
        <fullName evidence="4">Peptidase A2 domain-containing protein</fullName>
    </recommendedName>
</protein>
<accession>A0A8T1H7Y7</accession>
<dbReference type="GO" id="GO:0006508">
    <property type="term" value="P:proteolysis"/>
    <property type="evidence" value="ECO:0007669"/>
    <property type="project" value="InterPro"/>
</dbReference>
<dbReference type="AlphaFoldDB" id="A0A8T1H7Y7"/>
<dbReference type="Proteomes" id="UP000760860">
    <property type="component" value="Unassembled WGS sequence"/>
</dbReference>
<dbReference type="InterPro" id="IPR001969">
    <property type="entry name" value="Aspartic_peptidase_AS"/>
</dbReference>
<comment type="caution">
    <text evidence="2">The sequence shown here is derived from an EMBL/GenBank/DDBJ whole genome shotgun (WGS) entry which is preliminary data.</text>
</comment>
<name>A0A8T1H7Y7_9STRA</name>
<gene>
    <name evidence="1" type="ORF">PC117_g22625</name>
    <name evidence="2" type="ORF">PC129_g20489</name>
</gene>
<dbReference type="InterPro" id="IPR021109">
    <property type="entry name" value="Peptidase_aspartic_dom_sf"/>
</dbReference>
<evidence type="ECO:0000313" key="2">
    <source>
        <dbReference type="EMBL" id="KAG3208485.1"/>
    </source>
</evidence>
<dbReference type="VEuPathDB" id="FungiDB:PC110_g12761"/>
<reference evidence="2" key="1">
    <citation type="submission" date="2018-05" db="EMBL/GenBank/DDBJ databases">
        <title>Effector identification in a new, highly contiguous assembly of the strawberry crown rot pathogen Phytophthora cactorum.</title>
        <authorList>
            <person name="Armitage A.D."/>
            <person name="Nellist C.F."/>
            <person name="Bates H."/>
            <person name="Vickerstaff R.J."/>
            <person name="Harrison R.J."/>
        </authorList>
    </citation>
    <scope>NUCLEOTIDE SEQUENCE</scope>
    <source>
        <strain evidence="1">4040</strain>
        <strain evidence="2">P421</strain>
    </source>
</reference>
<sequence length="177" mass="20108">MLLDSGAEVSILDTAFARKVGCHIDRSQVQGCVGIGENVYITNGRTLIKITLSGCLVYCFDIWVGGLAGQDAILGIDFMVPAGVRLDLADGTMCFPDEMRIQLSGRRPLYREKMRIVRAGKTRWIEPGEIWELPERLTRTDREKLWVIRGERWVPTVVRGPDRSQYLQITNIREEKK</sequence>